<dbReference type="RefSeq" id="WP_158950627.1">
    <property type="nucleotide sequence ID" value="NZ_CP046913.1"/>
</dbReference>
<evidence type="ECO:0000313" key="2">
    <source>
        <dbReference type="Proteomes" id="UP000433577"/>
    </source>
</evidence>
<dbReference type="OrthoDB" id="9127120at2"/>
<gene>
    <name evidence="1" type="ORF">FAZ98_08570</name>
</gene>
<reference evidence="1 2" key="1">
    <citation type="submission" date="2019-12" db="EMBL/GenBank/DDBJ databases">
        <title>Paraburkholderia acidiphila 7Q-K02 sp. nov and Paraburkholderia acidisoli DHF22 sp. nov., two strains isolated from forest soil.</title>
        <authorList>
            <person name="Gao Z."/>
            <person name="Qiu L."/>
        </authorList>
    </citation>
    <scope>NUCLEOTIDE SEQUENCE [LARGE SCALE GENOMIC DNA]</scope>
    <source>
        <strain evidence="1 2">DHF22</strain>
    </source>
</reference>
<proteinExistence type="predicted"/>
<sequence length="234" mass="25973">MDDSNATLMPVWRTNLAMLTREVGAATRLARMMTFSASYMKLIVSGERDFSEEFVRGVEAVTGLPEGWMNAAHDASEVPDETREAIASETPRARFRGTAHPVRKTPVLRVEPIFGANAKREEGAATAAATLASAAHPAHPAAHSAEHNRRLAGTRKIRDLAAQDVRKLERYLNMPPVETAALRSRIEDVIAYAEPEESVRADLEGRLEQIEKHRELLLRHVMRLHALLARLGDE</sequence>
<evidence type="ECO:0000313" key="1">
    <source>
        <dbReference type="EMBL" id="QGZ61779.1"/>
    </source>
</evidence>
<dbReference type="EMBL" id="CP046913">
    <property type="protein sequence ID" value="QGZ61779.1"/>
    <property type="molecule type" value="Genomic_DNA"/>
</dbReference>
<dbReference type="KEGG" id="pacs:FAZ98_08570"/>
<organism evidence="1 2">
    <name type="scientific">Paraburkholderia acidisoli</name>
    <dbReference type="NCBI Taxonomy" id="2571748"/>
    <lineage>
        <taxon>Bacteria</taxon>
        <taxon>Pseudomonadati</taxon>
        <taxon>Pseudomonadota</taxon>
        <taxon>Betaproteobacteria</taxon>
        <taxon>Burkholderiales</taxon>
        <taxon>Burkholderiaceae</taxon>
        <taxon>Paraburkholderia</taxon>
    </lineage>
</organism>
<dbReference type="Proteomes" id="UP000433577">
    <property type="component" value="Chromosome 1"/>
</dbReference>
<accession>A0A7Z2JFR5</accession>
<protein>
    <submittedName>
        <fullName evidence="1">Uncharacterized protein</fullName>
    </submittedName>
</protein>
<dbReference type="AlphaFoldDB" id="A0A7Z2JFR5"/>
<keyword evidence="2" id="KW-1185">Reference proteome</keyword>
<name>A0A7Z2JFR5_9BURK</name>